<proteinExistence type="inferred from homology"/>
<dbReference type="EC" id="3.4.21.-" evidence="9"/>
<keyword evidence="2" id="KW-0227">DNA damage</keyword>
<dbReference type="InterPro" id="IPR036286">
    <property type="entry name" value="LexA/Signal_pep-like_sf"/>
</dbReference>
<dbReference type="AlphaFoldDB" id="A0A380MLQ2"/>
<dbReference type="InterPro" id="IPR039418">
    <property type="entry name" value="LexA-like"/>
</dbReference>
<dbReference type="GO" id="GO:0009432">
    <property type="term" value="P:SOS response"/>
    <property type="evidence" value="ECO:0007669"/>
    <property type="project" value="UniProtKB-KW"/>
</dbReference>
<keyword evidence="4 7" id="KW-0068">Autocatalytic cleavage</keyword>
<organism evidence="9 10">
    <name type="scientific">Suttonella indologenes</name>
    <dbReference type="NCBI Taxonomy" id="13276"/>
    <lineage>
        <taxon>Bacteria</taxon>
        <taxon>Pseudomonadati</taxon>
        <taxon>Pseudomonadota</taxon>
        <taxon>Gammaproteobacteria</taxon>
        <taxon>Cardiobacteriales</taxon>
        <taxon>Cardiobacteriaceae</taxon>
        <taxon>Suttonella</taxon>
    </lineage>
</organism>
<reference evidence="9 10" key="1">
    <citation type="submission" date="2018-06" db="EMBL/GenBank/DDBJ databases">
        <authorList>
            <consortium name="Pathogen Informatics"/>
            <person name="Doyle S."/>
        </authorList>
    </citation>
    <scope>NUCLEOTIDE SEQUENCE [LARGE SCALE GENOMIC DNA]</scope>
    <source>
        <strain evidence="9 10">NCTC10717</strain>
    </source>
</reference>
<accession>A0A380MLQ2</accession>
<dbReference type="RefSeq" id="WP_115217386.1">
    <property type="nucleotide sequence ID" value="NZ_UHIA01000002.1"/>
</dbReference>
<dbReference type="GO" id="GO:0006355">
    <property type="term" value="P:regulation of DNA-templated transcription"/>
    <property type="evidence" value="ECO:0007669"/>
    <property type="project" value="InterPro"/>
</dbReference>
<dbReference type="CDD" id="cd06529">
    <property type="entry name" value="S24_LexA-like"/>
    <property type="match status" value="1"/>
</dbReference>
<dbReference type="NCBIfam" id="NF007621">
    <property type="entry name" value="PRK10276.1"/>
    <property type="match status" value="1"/>
</dbReference>
<keyword evidence="10" id="KW-1185">Reference proteome</keyword>
<dbReference type="GO" id="GO:0003677">
    <property type="term" value="F:DNA binding"/>
    <property type="evidence" value="ECO:0007669"/>
    <property type="project" value="InterPro"/>
</dbReference>
<name>A0A380MLQ2_9GAMM</name>
<feature type="domain" description="Peptidase S24/S26A/S26B/S26C" evidence="8">
    <location>
        <begin position="31"/>
        <end position="150"/>
    </location>
</feature>
<evidence type="ECO:0000313" key="10">
    <source>
        <dbReference type="Proteomes" id="UP000254575"/>
    </source>
</evidence>
<keyword evidence="3 7" id="KW-0378">Hydrolase</keyword>
<evidence type="ECO:0000256" key="4">
    <source>
        <dbReference type="ARBA" id="ARBA00022813"/>
    </source>
</evidence>
<evidence type="ECO:0000256" key="7">
    <source>
        <dbReference type="RuleBase" id="RU003991"/>
    </source>
</evidence>
<sequence length="160" mass="17721">MKTPCHHSNALPEELNHIGDAVVNPPRLALPLYVSRIKAGFPSPADDYVEQTLDLNEYCIRNAPATFFLRVSADGDSMVDLGILPGDLLCVDRSLSPRSGDIVIAAINGDFTVKELLLDPYPLLRPHNQEKGYIDILIEEGDELEIFGVVSSVIRKLQRR</sequence>
<dbReference type="PANTHER" id="PTHR33516">
    <property type="entry name" value="LEXA REPRESSOR"/>
    <property type="match status" value="1"/>
</dbReference>
<evidence type="ECO:0000256" key="2">
    <source>
        <dbReference type="ARBA" id="ARBA00022763"/>
    </source>
</evidence>
<dbReference type="EMBL" id="UHIA01000002">
    <property type="protein sequence ID" value="SUO90261.1"/>
    <property type="molecule type" value="Genomic_DNA"/>
</dbReference>
<keyword evidence="5" id="KW-0234">DNA repair</keyword>
<dbReference type="InterPro" id="IPR015927">
    <property type="entry name" value="Peptidase_S24_S26A/B/C"/>
</dbReference>
<dbReference type="Gene3D" id="2.10.109.10">
    <property type="entry name" value="Umud Fragment, subunit A"/>
    <property type="match status" value="1"/>
</dbReference>
<dbReference type="GO" id="GO:0016787">
    <property type="term" value="F:hydrolase activity"/>
    <property type="evidence" value="ECO:0007669"/>
    <property type="project" value="UniProtKB-KW"/>
</dbReference>
<dbReference type="PRINTS" id="PR00726">
    <property type="entry name" value="LEXASERPTASE"/>
</dbReference>
<evidence type="ECO:0000256" key="6">
    <source>
        <dbReference type="ARBA" id="ARBA00023236"/>
    </source>
</evidence>
<evidence type="ECO:0000313" key="9">
    <source>
        <dbReference type="EMBL" id="SUO90261.1"/>
    </source>
</evidence>
<gene>
    <name evidence="9" type="primary">umuD</name>
    <name evidence="9" type="ORF">NCTC10717_00050</name>
</gene>
<dbReference type="GO" id="GO:0006281">
    <property type="term" value="P:DNA repair"/>
    <property type="evidence" value="ECO:0007669"/>
    <property type="project" value="UniProtKB-KW"/>
</dbReference>
<dbReference type="SUPFAM" id="SSF51306">
    <property type="entry name" value="LexA/Signal peptidase"/>
    <property type="match status" value="1"/>
</dbReference>
<dbReference type="PANTHER" id="PTHR33516:SF2">
    <property type="entry name" value="LEXA REPRESSOR-RELATED"/>
    <property type="match status" value="1"/>
</dbReference>
<evidence type="ECO:0000256" key="3">
    <source>
        <dbReference type="ARBA" id="ARBA00022801"/>
    </source>
</evidence>
<keyword evidence="6" id="KW-0742">SOS response</keyword>
<evidence type="ECO:0000256" key="5">
    <source>
        <dbReference type="ARBA" id="ARBA00023204"/>
    </source>
</evidence>
<evidence type="ECO:0000256" key="1">
    <source>
        <dbReference type="ARBA" id="ARBA00007484"/>
    </source>
</evidence>
<dbReference type="Pfam" id="PF00717">
    <property type="entry name" value="Peptidase_S24"/>
    <property type="match status" value="1"/>
</dbReference>
<comment type="similarity">
    <text evidence="1 7">Belongs to the peptidase S24 family.</text>
</comment>
<dbReference type="InterPro" id="IPR006197">
    <property type="entry name" value="Peptidase_S24_LexA"/>
</dbReference>
<evidence type="ECO:0000259" key="8">
    <source>
        <dbReference type="Pfam" id="PF00717"/>
    </source>
</evidence>
<dbReference type="Proteomes" id="UP000254575">
    <property type="component" value="Unassembled WGS sequence"/>
</dbReference>
<protein>
    <submittedName>
        <fullName evidence="9">DNA polymerase V subunit UmuD</fullName>
        <ecNumber evidence="9">3.4.21.-</ecNumber>
    </submittedName>
</protein>
<dbReference type="OrthoDB" id="9787787at2"/>
<dbReference type="InterPro" id="IPR050077">
    <property type="entry name" value="LexA_repressor"/>
</dbReference>